<evidence type="ECO:0000313" key="1">
    <source>
        <dbReference type="EMBL" id="GES92181.1"/>
    </source>
</evidence>
<reference evidence="1" key="1">
    <citation type="submission" date="2019-10" db="EMBL/GenBank/DDBJ databases">
        <title>Conservation and host-specific expression of non-tandemly repeated heterogenous ribosome RNA gene in arbuscular mycorrhizal fungi.</title>
        <authorList>
            <person name="Maeda T."/>
            <person name="Kobayashi Y."/>
            <person name="Nakagawa T."/>
            <person name="Ezawa T."/>
            <person name="Yamaguchi K."/>
            <person name="Bino T."/>
            <person name="Nishimoto Y."/>
            <person name="Shigenobu S."/>
            <person name="Kawaguchi M."/>
        </authorList>
    </citation>
    <scope>NUCLEOTIDE SEQUENCE</scope>
    <source>
        <strain evidence="1">HR1</strain>
    </source>
</reference>
<proteinExistence type="predicted"/>
<dbReference type="AlphaFoldDB" id="A0A8H3QUB1"/>
<gene>
    <name evidence="1" type="ORF">RCL2_001896800</name>
</gene>
<protein>
    <submittedName>
        <fullName evidence="1">Uncharacterized protein</fullName>
    </submittedName>
</protein>
<dbReference type="Proteomes" id="UP000615446">
    <property type="component" value="Unassembled WGS sequence"/>
</dbReference>
<comment type="caution">
    <text evidence="1">The sequence shown here is derived from an EMBL/GenBank/DDBJ whole genome shotgun (WGS) entry which is preliminary data.</text>
</comment>
<dbReference type="OrthoDB" id="2390294at2759"/>
<sequence>MDKIDKNDSSDIDSDLEETHIELPNVNKKKHASTKDHTDATNLGIARAEFIKVSNNSVDTLKIINDWKKLDKAIAFGITMINESTDISCKPYLVIYVKYCLIELFKYNGKDNFNIGAHQLLTWNENYGAGLIVDISSFASAVISEIQERIPDRPLLNPIKYLIMQTSQTNSKEELIKYDGNEELNILSESYKKEVSNIYEEWNYYSIPFSSVDWKRGFSKQNLIKTDLRNSLNNATLHFWMMVNLEEKDLSEFCFYQSITNLE</sequence>
<name>A0A8H3QUB1_9GLOM</name>
<organism evidence="1 2">
    <name type="scientific">Rhizophagus clarus</name>
    <dbReference type="NCBI Taxonomy" id="94130"/>
    <lineage>
        <taxon>Eukaryota</taxon>
        <taxon>Fungi</taxon>
        <taxon>Fungi incertae sedis</taxon>
        <taxon>Mucoromycota</taxon>
        <taxon>Glomeromycotina</taxon>
        <taxon>Glomeromycetes</taxon>
        <taxon>Glomerales</taxon>
        <taxon>Glomeraceae</taxon>
        <taxon>Rhizophagus</taxon>
    </lineage>
</organism>
<accession>A0A8H3QUB1</accession>
<evidence type="ECO:0000313" key="2">
    <source>
        <dbReference type="Proteomes" id="UP000615446"/>
    </source>
</evidence>
<dbReference type="EMBL" id="BLAL01000213">
    <property type="protein sequence ID" value="GES92181.1"/>
    <property type="molecule type" value="Genomic_DNA"/>
</dbReference>